<evidence type="ECO:0000256" key="1">
    <source>
        <dbReference type="SAM" id="Coils"/>
    </source>
</evidence>
<gene>
    <name evidence="3" type="ORF">AFCDBAGC_1760</name>
</gene>
<evidence type="ECO:0008006" key="5">
    <source>
        <dbReference type="Google" id="ProtNLM"/>
    </source>
</evidence>
<dbReference type="Proteomes" id="UP001055117">
    <property type="component" value="Unassembled WGS sequence"/>
</dbReference>
<organism evidence="3 4">
    <name type="scientific">Methylobacterium cerastii</name>
    <dbReference type="NCBI Taxonomy" id="932741"/>
    <lineage>
        <taxon>Bacteria</taxon>
        <taxon>Pseudomonadati</taxon>
        <taxon>Pseudomonadota</taxon>
        <taxon>Alphaproteobacteria</taxon>
        <taxon>Hyphomicrobiales</taxon>
        <taxon>Methylobacteriaceae</taxon>
        <taxon>Methylobacterium</taxon>
    </lineage>
</organism>
<feature type="region of interest" description="Disordered" evidence="2">
    <location>
        <begin position="103"/>
        <end position="134"/>
    </location>
</feature>
<feature type="compositionally biased region" description="Pro residues" evidence="2">
    <location>
        <begin position="123"/>
        <end position="134"/>
    </location>
</feature>
<protein>
    <recommendedName>
        <fullName evidence="5">Magnesium transporter MgtE intracellular domain-containing protein</fullName>
    </recommendedName>
</protein>
<accession>A0ABQ4QFS4</accession>
<evidence type="ECO:0000256" key="2">
    <source>
        <dbReference type="SAM" id="MobiDB-lite"/>
    </source>
</evidence>
<dbReference type="EMBL" id="BPQG01000025">
    <property type="protein sequence ID" value="GJD43899.1"/>
    <property type="molecule type" value="Genomic_DNA"/>
</dbReference>
<proteinExistence type="predicted"/>
<dbReference type="SUPFAM" id="SSF158791">
    <property type="entry name" value="MgtE N-terminal domain-like"/>
    <property type="match status" value="1"/>
</dbReference>
<keyword evidence="4" id="KW-1185">Reference proteome</keyword>
<sequence>MSAGPPARTDPTRTVPAAADGARAAKAVRGANNAKALTALARARMRQIRPLRLRMIDAVTLAAAGLLVLKLVGMFVETPQVAPELPALAQVLAKARIGYELLDPTTTGSVTPKEAPKGEAKAPEPPQAQPPMPEPVSLTERALLEKLGARRDALKQKSDELELREKMLGEAERKLETGLGDLKQAEDKVDTAGKAKADAEKAGLKNLVTMYETMKPKDAARVFDRLGQEVLVSLVLAMNPRKMAEVLALMQPDAAEKLTVALANRARGVAGPQAAAGGALGPNELPAIEPGGR</sequence>
<comment type="caution">
    <text evidence="3">The sequence shown here is derived from an EMBL/GenBank/DDBJ whole genome shotgun (WGS) entry which is preliminary data.</text>
</comment>
<keyword evidence="1" id="KW-0175">Coiled coil</keyword>
<feature type="coiled-coil region" evidence="1">
    <location>
        <begin position="144"/>
        <end position="202"/>
    </location>
</feature>
<evidence type="ECO:0000313" key="4">
    <source>
        <dbReference type="Proteomes" id="UP001055117"/>
    </source>
</evidence>
<evidence type="ECO:0000313" key="3">
    <source>
        <dbReference type="EMBL" id="GJD43899.1"/>
    </source>
</evidence>
<feature type="region of interest" description="Disordered" evidence="2">
    <location>
        <begin position="272"/>
        <end position="293"/>
    </location>
</feature>
<name>A0ABQ4QFS4_9HYPH</name>
<reference evidence="3 4" key="1">
    <citation type="journal article" date="2021" name="Front. Microbiol.">
        <title>Comprehensive Comparative Genomics and Phenotyping of Methylobacterium Species.</title>
        <authorList>
            <person name="Alessa O."/>
            <person name="Ogura Y."/>
            <person name="Fujitani Y."/>
            <person name="Takami H."/>
            <person name="Hayashi T."/>
            <person name="Sahin N."/>
            <person name="Tani A."/>
        </authorList>
    </citation>
    <scope>NUCLEOTIDE SEQUENCE [LARGE SCALE GENOMIC DNA]</scope>
    <source>
        <strain evidence="3 4">DSM 23679</strain>
    </source>
</reference>